<name>A0A1E5Q3Q6_9PROT</name>
<evidence type="ECO:0000259" key="1">
    <source>
        <dbReference type="Pfam" id="PF01832"/>
    </source>
</evidence>
<proteinExistence type="predicted"/>
<comment type="caution">
    <text evidence="2">The sequence shown here is derived from an EMBL/GenBank/DDBJ whole genome shotgun (WGS) entry which is preliminary data.</text>
</comment>
<feature type="domain" description="Mannosyl-glycoprotein endo-beta-N-acetylglucosamidase-like" evidence="1">
    <location>
        <begin position="87"/>
        <end position="212"/>
    </location>
</feature>
<evidence type="ECO:0000313" key="3">
    <source>
        <dbReference type="Proteomes" id="UP000095347"/>
    </source>
</evidence>
<dbReference type="STRING" id="28181.BEN30_16755"/>
<dbReference type="InterPro" id="IPR002901">
    <property type="entry name" value="MGlyc_endo_b_GlcNAc-like_dom"/>
</dbReference>
<sequence>MASLPDDLQSIRETAERKAVFFKSVLPLVLQVNEQIVEDRARLWDLRTQKQVGSKLNALDRLWLAGLADRYGADRDNIGALLSHHDVVPPSLALAQAATESAWGTSRFVREGNAIFGEWTFATDHKGIVPNQRDEDKSHRVRAFDSLRDSVESYVDNLNKHRAYKEFRAARAEMRTKGQIVDGMRLANTLYRYSERGADYVSELHAIISGNELDMLDGARLSRDGAFEPLI</sequence>
<accession>A0A1E5Q3Q6</accession>
<reference evidence="3" key="1">
    <citation type="submission" date="2016-07" db="EMBL/GenBank/DDBJ databases">
        <authorList>
            <person name="Florea S."/>
            <person name="Webb J.S."/>
            <person name="Jaromczyk J."/>
            <person name="Schardl C.L."/>
        </authorList>
    </citation>
    <scope>NUCLEOTIDE SEQUENCE [LARGE SCALE GENOMIC DNA]</scope>
    <source>
        <strain evidence="3">MV-1</strain>
    </source>
</reference>
<dbReference type="Gene3D" id="1.10.530.10">
    <property type="match status" value="1"/>
</dbReference>
<dbReference type="Pfam" id="PF01832">
    <property type="entry name" value="Glucosaminidase"/>
    <property type="match status" value="1"/>
</dbReference>
<evidence type="ECO:0000313" key="2">
    <source>
        <dbReference type="EMBL" id="OEJ64349.1"/>
    </source>
</evidence>
<dbReference type="Proteomes" id="UP000095347">
    <property type="component" value="Unassembled WGS sequence"/>
</dbReference>
<dbReference type="PANTHER" id="PTHR40572:SF1">
    <property type="entry name" value="PROTEIN BAX"/>
    <property type="match status" value="1"/>
</dbReference>
<protein>
    <recommendedName>
        <fullName evidence="1">Mannosyl-glycoprotein endo-beta-N-acetylglucosamidase-like domain-containing protein</fullName>
    </recommendedName>
</protein>
<dbReference type="AlphaFoldDB" id="A0A1E5Q3Q6"/>
<dbReference type="GO" id="GO:0004040">
    <property type="term" value="F:amidase activity"/>
    <property type="evidence" value="ECO:0007669"/>
    <property type="project" value="InterPro"/>
</dbReference>
<gene>
    <name evidence="2" type="ORF">BEN30_16755</name>
</gene>
<organism evidence="2 3">
    <name type="scientific">Magnetovibrio blakemorei</name>
    <dbReference type="NCBI Taxonomy" id="28181"/>
    <lineage>
        <taxon>Bacteria</taxon>
        <taxon>Pseudomonadati</taxon>
        <taxon>Pseudomonadota</taxon>
        <taxon>Alphaproteobacteria</taxon>
        <taxon>Rhodospirillales</taxon>
        <taxon>Magnetovibrionaceae</taxon>
        <taxon>Magnetovibrio</taxon>
    </lineage>
</organism>
<dbReference type="PANTHER" id="PTHR40572">
    <property type="entry name" value="PROTEIN BAX"/>
    <property type="match status" value="1"/>
</dbReference>
<dbReference type="InterPro" id="IPR053195">
    <property type="entry name" value="Bax-like"/>
</dbReference>
<dbReference type="EMBL" id="MCGG01000072">
    <property type="protein sequence ID" value="OEJ64349.1"/>
    <property type="molecule type" value="Genomic_DNA"/>
</dbReference>
<keyword evidence="3" id="KW-1185">Reference proteome</keyword>